<evidence type="ECO:0000256" key="7">
    <source>
        <dbReference type="ARBA" id="ARBA00022989"/>
    </source>
</evidence>
<organism evidence="12 13">
    <name type="scientific">Actinomadura rugatobispora</name>
    <dbReference type="NCBI Taxonomy" id="1994"/>
    <lineage>
        <taxon>Bacteria</taxon>
        <taxon>Bacillati</taxon>
        <taxon>Actinomycetota</taxon>
        <taxon>Actinomycetes</taxon>
        <taxon>Streptosporangiales</taxon>
        <taxon>Thermomonosporaceae</taxon>
        <taxon>Actinomadura</taxon>
    </lineage>
</organism>
<keyword evidence="3" id="KW-0812">Transmembrane</keyword>
<evidence type="ECO:0000256" key="2">
    <source>
        <dbReference type="ARBA" id="ARBA00022475"/>
    </source>
</evidence>
<feature type="region of interest" description="Disordered" evidence="10">
    <location>
        <begin position="1"/>
        <end position="21"/>
    </location>
</feature>
<name>A0ABW0ZRW4_9ACTN</name>
<evidence type="ECO:0000256" key="4">
    <source>
        <dbReference type="ARBA" id="ARBA00022737"/>
    </source>
</evidence>
<feature type="domain" description="FtsK" evidence="11">
    <location>
        <begin position="459"/>
        <end position="659"/>
    </location>
</feature>
<dbReference type="PANTHER" id="PTHR22683:SF1">
    <property type="entry name" value="TYPE VII SECRETION SYSTEM PROTEIN ESSC"/>
    <property type="match status" value="1"/>
</dbReference>
<evidence type="ECO:0000256" key="6">
    <source>
        <dbReference type="ARBA" id="ARBA00022840"/>
    </source>
</evidence>
<keyword evidence="8" id="KW-0472">Membrane</keyword>
<dbReference type="EMBL" id="JBHSON010000011">
    <property type="protein sequence ID" value="MFC5746011.1"/>
    <property type="molecule type" value="Genomic_DNA"/>
</dbReference>
<keyword evidence="2" id="KW-1003">Cell membrane</keyword>
<feature type="binding site" evidence="9">
    <location>
        <begin position="839"/>
        <end position="846"/>
    </location>
    <ligand>
        <name>ATP</name>
        <dbReference type="ChEBI" id="CHEBI:30616"/>
    </ligand>
</feature>
<accession>A0ABW0ZRW4</accession>
<comment type="subcellular location">
    <subcellularLocation>
        <location evidence="1">Cell membrane</location>
        <topology evidence="1">Multi-pass membrane protein</topology>
    </subcellularLocation>
</comment>
<evidence type="ECO:0000256" key="9">
    <source>
        <dbReference type="PROSITE-ProRule" id="PRU00289"/>
    </source>
</evidence>
<feature type="binding site" evidence="9">
    <location>
        <begin position="1124"/>
        <end position="1131"/>
    </location>
    <ligand>
        <name>ATP</name>
        <dbReference type="ChEBI" id="CHEBI:30616"/>
    </ligand>
</feature>
<evidence type="ECO:0000256" key="10">
    <source>
        <dbReference type="SAM" id="MobiDB-lite"/>
    </source>
</evidence>
<keyword evidence="7" id="KW-1133">Transmembrane helix</keyword>
<dbReference type="Gene3D" id="3.40.50.300">
    <property type="entry name" value="P-loop containing nucleotide triphosphate hydrolases"/>
    <property type="match status" value="4"/>
</dbReference>
<keyword evidence="13" id="KW-1185">Reference proteome</keyword>
<dbReference type="InterPro" id="IPR050206">
    <property type="entry name" value="FtsK/SpoIIIE/SftA"/>
</dbReference>
<gene>
    <name evidence="12" type="primary">eccCa</name>
    <name evidence="12" type="ORF">ACFPZN_10360</name>
</gene>
<proteinExistence type="predicted"/>
<comment type="caution">
    <text evidence="12">The sequence shown here is derived from an EMBL/GenBank/DDBJ whole genome shotgun (WGS) entry which is preliminary data.</text>
</comment>
<feature type="compositionally biased region" description="Basic residues" evidence="10">
    <location>
        <begin position="1"/>
        <end position="12"/>
    </location>
</feature>
<evidence type="ECO:0000256" key="3">
    <source>
        <dbReference type="ARBA" id="ARBA00022692"/>
    </source>
</evidence>
<feature type="domain" description="FtsK" evidence="11">
    <location>
        <begin position="1107"/>
        <end position="1290"/>
    </location>
</feature>
<evidence type="ECO:0000256" key="5">
    <source>
        <dbReference type="ARBA" id="ARBA00022741"/>
    </source>
</evidence>
<dbReference type="InterPro" id="IPR003593">
    <property type="entry name" value="AAA+_ATPase"/>
</dbReference>
<dbReference type="PANTHER" id="PTHR22683">
    <property type="entry name" value="SPORULATION PROTEIN RELATED"/>
    <property type="match status" value="1"/>
</dbReference>
<dbReference type="InterPro" id="IPR002543">
    <property type="entry name" value="FtsK_dom"/>
</dbReference>
<protein>
    <submittedName>
        <fullName evidence="12">Type VII secretion protein EccCa</fullName>
    </submittedName>
</protein>
<dbReference type="InterPro" id="IPR027417">
    <property type="entry name" value="P-loop_NTPase"/>
</dbReference>
<keyword evidence="6 9" id="KW-0067">ATP-binding</keyword>
<evidence type="ECO:0000259" key="11">
    <source>
        <dbReference type="PROSITE" id="PS50901"/>
    </source>
</evidence>
<evidence type="ECO:0000256" key="1">
    <source>
        <dbReference type="ARBA" id="ARBA00004651"/>
    </source>
</evidence>
<evidence type="ECO:0000256" key="8">
    <source>
        <dbReference type="ARBA" id="ARBA00023136"/>
    </source>
</evidence>
<keyword evidence="4" id="KW-0677">Repeat</keyword>
<dbReference type="SUPFAM" id="SSF52540">
    <property type="entry name" value="P-loop containing nucleoside triphosphate hydrolases"/>
    <property type="match status" value="3"/>
</dbReference>
<feature type="binding site" evidence="9">
    <location>
        <begin position="482"/>
        <end position="489"/>
    </location>
    <ligand>
        <name>ATP</name>
        <dbReference type="ChEBI" id="CHEBI:30616"/>
    </ligand>
</feature>
<sequence>MSTVVVRRKERRRPPEMPRGEILLESPPELPEVVTDGFRNVLTMLPMAAGSGSMAFMFLNPNSNPIQMVAGGMMGLSMFGMMFQQVGQKGGERKSKLNGDRRDYLRYLGQVRTKVRKAASQQREALEWYNPDPSRLWSLAMSARLWERRPEDGDFGQVRVGAGPQKLGVQLIAPETKPVEDLEPMSAGALRRFMRTHSTVPALPVAINLRSFSRIFLSGDGEATRAMVRGMLMQLATFHTPDDVRISVCTSQEQLLYWDWVKWLPHALHPTEHDAAGQVRLIAPTMSELEVMLGQEVKDRARFVAGRPAGELPLHVVVVDGGMASYDSQLAADGIEGVCVIDLSQTTGTTTEAGTLRLNVSPERVHMLKKDRTGKDVPTAIGKPDNVSIAQAEGLSRQLSPFRSSALDTVVEDDVLSANTTLTSLLGVDNPYAVDPAQVWRPRAQRNRFRVPIGLDADGRPIELDIKESAQGGMGPHGLCIGATGSGKSELLRTLVLGLAMTHSSDILNFVLVDFKGGATFLGMEGLHHVSAIITNLEDELPLVDRMYDALHGEMVRRQEYLRQMGNYASLRDYEKARLDGANLPPMPTLFLVLDEFSELLSAKPDFAELFVMIGRLGRSLGVHLLLASQRLEEGKLRGLDTHLSYRVGLRTFSAMESRVVLGVPDAYELPSAPGHGYMKFGSEPMVRFRAAYVSGPVDETPDQNKNGNTGSQIAAQVVPYMSGYIQPQVIEEPGQQEQPQQEENKNKASLFDVVVGQLAGHGGPAHQIWLPPLDDAPPLNEMLPQLSVAQQHGLTTAGWEGRGKLYAMAGIVDKPFHQRRDPYWLDLSGGAGHIGLAGGPQSGKSTAIRTLMASLALTHTPAEVQFYCLDFGGGSLAAMADLPHVGGIATRLDADRVRRTVAEVSSLLEQREREFAERGIDGIATYRRMRASGEYHGDGYGDVFLVVDNWLTLRQDYEALSDTITQLAARGLGYGIHLIAATNKWTEFRTNVRDLLGTKLELRLGDPYESEIDRKLAGNVPENRPGRGLSRDGFHFLTAVPRIDGGGADESLNDGVMKMCQAIAQNWQGPRAPQVRMLPEVLPAAQLPTPAETGLRIPIGIDEDGLAPVYLDFSSDPHFMVLGDTECGKSNLLRHITTGITSRYTPDQARIIFIDYGRSLLDVATTEHQIGFAASAPAATSLVNDIRGAMMERLPPADLTPDQLRSRSWWTGADLFLIIDDYEMVATSDNPLRPLVELLPQSRDIGLHIILARAMGGAGRGMFDQTITRVKEMASPGLVMSGSKEEGVLLGNVKPEKLAVGRGYHVDRRTGTRLIQTALYEETPQS</sequence>
<dbReference type="PROSITE" id="PS50901">
    <property type="entry name" value="FTSK"/>
    <property type="match status" value="3"/>
</dbReference>
<dbReference type="NCBIfam" id="TIGR03925">
    <property type="entry name" value="T7SS_EccC_b"/>
    <property type="match status" value="1"/>
</dbReference>
<dbReference type="InterPro" id="IPR023836">
    <property type="entry name" value="EccCa-like_Actinobacteria"/>
</dbReference>
<dbReference type="NCBIfam" id="TIGR03924">
    <property type="entry name" value="T7SS_EccC_a"/>
    <property type="match status" value="1"/>
</dbReference>
<reference evidence="13" key="1">
    <citation type="journal article" date="2019" name="Int. J. Syst. Evol. Microbiol.">
        <title>The Global Catalogue of Microorganisms (GCM) 10K type strain sequencing project: providing services to taxonomists for standard genome sequencing and annotation.</title>
        <authorList>
            <consortium name="The Broad Institute Genomics Platform"/>
            <consortium name="The Broad Institute Genome Sequencing Center for Infectious Disease"/>
            <person name="Wu L."/>
            <person name="Ma J."/>
        </authorList>
    </citation>
    <scope>NUCLEOTIDE SEQUENCE [LARGE SCALE GENOMIC DNA]</scope>
    <source>
        <strain evidence="13">KCTC 42087</strain>
    </source>
</reference>
<dbReference type="RefSeq" id="WP_378281629.1">
    <property type="nucleotide sequence ID" value="NZ_JBHSON010000011.1"/>
</dbReference>
<feature type="domain" description="FtsK" evidence="11">
    <location>
        <begin position="821"/>
        <end position="1012"/>
    </location>
</feature>
<keyword evidence="5 9" id="KW-0547">Nucleotide-binding</keyword>
<dbReference type="Pfam" id="PF01580">
    <property type="entry name" value="FtsK_SpoIIIE"/>
    <property type="match status" value="3"/>
</dbReference>
<evidence type="ECO:0000313" key="13">
    <source>
        <dbReference type="Proteomes" id="UP001596074"/>
    </source>
</evidence>
<evidence type="ECO:0000313" key="12">
    <source>
        <dbReference type="EMBL" id="MFC5746011.1"/>
    </source>
</evidence>
<dbReference type="InterPro" id="IPR023837">
    <property type="entry name" value="EccCb-like_Actinobacteria"/>
</dbReference>
<dbReference type="Proteomes" id="UP001596074">
    <property type="component" value="Unassembled WGS sequence"/>
</dbReference>
<dbReference type="SMART" id="SM00382">
    <property type="entry name" value="AAA"/>
    <property type="match status" value="2"/>
</dbReference>